<gene>
    <name evidence="5" type="ordered locus">DEHA2B13684g</name>
</gene>
<evidence type="ECO:0000256" key="2">
    <source>
        <dbReference type="PROSITE-ProRule" id="PRU00176"/>
    </source>
</evidence>
<dbReference type="AlphaFoldDB" id="Q6BW78"/>
<dbReference type="GeneID" id="2913501"/>
<feature type="domain" description="RRM" evidence="4">
    <location>
        <begin position="178"/>
        <end position="252"/>
    </location>
</feature>
<accession>Q6BW78</accession>
<dbReference type="GO" id="GO:0003729">
    <property type="term" value="F:mRNA binding"/>
    <property type="evidence" value="ECO:0007669"/>
    <property type="project" value="TreeGrafter"/>
</dbReference>
<dbReference type="STRING" id="284592.Q6BW78"/>
<dbReference type="PANTHER" id="PTHR23003:SF3">
    <property type="entry name" value="FI21236P1-RELATED"/>
    <property type="match status" value="1"/>
</dbReference>
<dbReference type="CDD" id="cd12247">
    <property type="entry name" value="RRM2_U1A_like"/>
    <property type="match status" value="1"/>
</dbReference>
<dbReference type="SMART" id="SM00360">
    <property type="entry name" value="RRM"/>
    <property type="match status" value="2"/>
</dbReference>
<dbReference type="PANTHER" id="PTHR23003">
    <property type="entry name" value="RNA RECOGNITION MOTIF RRM DOMAIN CONTAINING PROTEIN"/>
    <property type="match status" value="1"/>
</dbReference>
<evidence type="ECO:0000313" key="5">
    <source>
        <dbReference type="EMBL" id="CAG85550.2"/>
    </source>
</evidence>
<dbReference type="InterPro" id="IPR035979">
    <property type="entry name" value="RBD_domain_sf"/>
</dbReference>
<proteinExistence type="predicted"/>
<dbReference type="InterPro" id="IPR050374">
    <property type="entry name" value="RRT5_SRSF_SR"/>
</dbReference>
<feature type="domain" description="RRM" evidence="4">
    <location>
        <begin position="44"/>
        <end position="123"/>
    </location>
</feature>
<dbReference type="InParanoid" id="Q6BW78"/>
<dbReference type="VEuPathDB" id="FungiDB:DEHA2B13684g"/>
<keyword evidence="6" id="KW-1185">Reference proteome</keyword>
<dbReference type="OMA" id="LKKGWVM"/>
<evidence type="ECO:0000256" key="1">
    <source>
        <dbReference type="ARBA" id="ARBA00022884"/>
    </source>
</evidence>
<dbReference type="RefSeq" id="XP_457541.2">
    <property type="nucleotide sequence ID" value="XM_457541.1"/>
</dbReference>
<evidence type="ECO:0000313" key="6">
    <source>
        <dbReference type="Proteomes" id="UP000000599"/>
    </source>
</evidence>
<dbReference type="GO" id="GO:0005634">
    <property type="term" value="C:nucleus"/>
    <property type="evidence" value="ECO:0007669"/>
    <property type="project" value="TreeGrafter"/>
</dbReference>
<dbReference type="CDD" id="cd12246">
    <property type="entry name" value="RRM1_U1A_like"/>
    <property type="match status" value="1"/>
</dbReference>
<dbReference type="GO" id="GO:1990904">
    <property type="term" value="C:ribonucleoprotein complex"/>
    <property type="evidence" value="ECO:0007669"/>
    <property type="project" value="TreeGrafter"/>
</dbReference>
<evidence type="ECO:0000256" key="3">
    <source>
        <dbReference type="SAM" id="MobiDB-lite"/>
    </source>
</evidence>
<name>Q6BW78_DEBHA</name>
<dbReference type="SUPFAM" id="SSF54928">
    <property type="entry name" value="RNA-binding domain, RBD"/>
    <property type="match status" value="1"/>
</dbReference>
<dbReference type="eggNOG" id="KOG4206">
    <property type="taxonomic scope" value="Eukaryota"/>
</dbReference>
<sequence>MEGKIDEQTGDINGNAEDSVVEKVDGTGTGGATNDGTNDAESTETVYVNNLNDKVSVNKLKGELESVFQKYGKIIQITAHKNLKMKGQAFVTFENKTASEAAIHGLQEHELFGKPMHVEYARSNSDNYYRDILKDEEAIEIRKQLKMKANEQAAGDAKGVKKSGVKKAQTWKAIPPNKILLIQNLKPEITNGDLLEFFEAYGGFINSRLVKVRNLSFIEFENEMSATNCLEDLTKEKLEQFGTDALVTYAKK</sequence>
<dbReference type="HOGENOM" id="CLU_041869_0_2_1"/>
<dbReference type="EMBL" id="CR382134">
    <property type="protein sequence ID" value="CAG85550.2"/>
    <property type="molecule type" value="Genomic_DNA"/>
</dbReference>
<dbReference type="KEGG" id="dha:DEHA2B13684g"/>
<evidence type="ECO:0000259" key="4">
    <source>
        <dbReference type="PROSITE" id="PS50102"/>
    </source>
</evidence>
<protein>
    <submittedName>
        <fullName evidence="5">DEHA2B13684p</fullName>
    </submittedName>
</protein>
<dbReference type="InterPro" id="IPR012677">
    <property type="entry name" value="Nucleotide-bd_a/b_plait_sf"/>
</dbReference>
<feature type="region of interest" description="Disordered" evidence="3">
    <location>
        <begin position="1"/>
        <end position="41"/>
    </location>
</feature>
<dbReference type="Gene3D" id="3.30.70.330">
    <property type="match status" value="2"/>
</dbReference>
<organism evidence="5 6">
    <name type="scientific">Debaryomyces hansenii (strain ATCC 36239 / CBS 767 / BCRC 21394 / JCM 1990 / NBRC 0083 / IGC 2968)</name>
    <name type="common">Yeast</name>
    <name type="synonym">Torulaspora hansenii</name>
    <dbReference type="NCBI Taxonomy" id="284592"/>
    <lineage>
        <taxon>Eukaryota</taxon>
        <taxon>Fungi</taxon>
        <taxon>Dikarya</taxon>
        <taxon>Ascomycota</taxon>
        <taxon>Saccharomycotina</taxon>
        <taxon>Pichiomycetes</taxon>
        <taxon>Debaryomycetaceae</taxon>
        <taxon>Debaryomyces</taxon>
    </lineage>
</organism>
<dbReference type="GO" id="GO:0005737">
    <property type="term" value="C:cytoplasm"/>
    <property type="evidence" value="ECO:0007669"/>
    <property type="project" value="TreeGrafter"/>
</dbReference>
<dbReference type="FunCoup" id="Q6BW78">
    <property type="interactions" value="230"/>
</dbReference>
<reference evidence="5 6" key="1">
    <citation type="journal article" date="2004" name="Nature">
        <title>Genome evolution in yeasts.</title>
        <authorList>
            <consortium name="Genolevures"/>
            <person name="Dujon B."/>
            <person name="Sherman D."/>
            <person name="Fischer G."/>
            <person name="Durrens P."/>
            <person name="Casaregola S."/>
            <person name="Lafontaine I."/>
            <person name="de Montigny J."/>
            <person name="Marck C."/>
            <person name="Neuveglise C."/>
            <person name="Talla E."/>
            <person name="Goffard N."/>
            <person name="Frangeul L."/>
            <person name="Aigle M."/>
            <person name="Anthouard V."/>
            <person name="Babour A."/>
            <person name="Barbe V."/>
            <person name="Barnay S."/>
            <person name="Blanchin S."/>
            <person name="Beckerich J.M."/>
            <person name="Beyne E."/>
            <person name="Bleykasten C."/>
            <person name="Boisrame A."/>
            <person name="Boyer J."/>
            <person name="Cattolico L."/>
            <person name="Confanioleri F."/>
            <person name="de Daruvar A."/>
            <person name="Despons L."/>
            <person name="Fabre E."/>
            <person name="Fairhead C."/>
            <person name="Ferry-Dumazet H."/>
            <person name="Groppi A."/>
            <person name="Hantraye F."/>
            <person name="Hennequin C."/>
            <person name="Jauniaux N."/>
            <person name="Joyet P."/>
            <person name="Kachouri R."/>
            <person name="Kerrest A."/>
            <person name="Koszul R."/>
            <person name="Lemaire M."/>
            <person name="Lesur I."/>
            <person name="Ma L."/>
            <person name="Muller H."/>
            <person name="Nicaud J.M."/>
            <person name="Nikolski M."/>
            <person name="Oztas S."/>
            <person name="Ozier-Kalogeropoulos O."/>
            <person name="Pellenz S."/>
            <person name="Potier S."/>
            <person name="Richard G.F."/>
            <person name="Straub M.L."/>
            <person name="Suleau A."/>
            <person name="Swennene D."/>
            <person name="Tekaia F."/>
            <person name="Wesolowski-Louvel M."/>
            <person name="Westhof E."/>
            <person name="Wirth B."/>
            <person name="Zeniou-Meyer M."/>
            <person name="Zivanovic I."/>
            <person name="Bolotin-Fukuhara M."/>
            <person name="Thierry A."/>
            <person name="Bouchier C."/>
            <person name="Caudron B."/>
            <person name="Scarpelli C."/>
            <person name="Gaillardin C."/>
            <person name="Weissenbach J."/>
            <person name="Wincker P."/>
            <person name="Souciet J.L."/>
        </authorList>
    </citation>
    <scope>NUCLEOTIDE SEQUENCE [LARGE SCALE GENOMIC DNA]</scope>
    <source>
        <strain evidence="6">ATCC 36239 / CBS 767 / BCRC 21394 / JCM 1990 / NBRC 0083 / IGC 2968</strain>
    </source>
</reference>
<dbReference type="PROSITE" id="PS50102">
    <property type="entry name" value="RRM"/>
    <property type="match status" value="2"/>
</dbReference>
<dbReference type="FunFam" id="3.30.70.330:FF:000039">
    <property type="entry name" value="U1 small nuclear ribonucleoprotein A"/>
    <property type="match status" value="1"/>
</dbReference>
<dbReference type="OrthoDB" id="266020at2759"/>
<dbReference type="Pfam" id="PF00076">
    <property type="entry name" value="RRM_1"/>
    <property type="match status" value="2"/>
</dbReference>
<keyword evidence="1 2" id="KW-0694">RNA-binding</keyword>
<dbReference type="InterPro" id="IPR000504">
    <property type="entry name" value="RRM_dom"/>
</dbReference>
<dbReference type="Proteomes" id="UP000000599">
    <property type="component" value="Chromosome B"/>
</dbReference>